<feature type="region of interest" description="Disordered" evidence="1">
    <location>
        <begin position="1"/>
        <end position="144"/>
    </location>
</feature>
<dbReference type="EMBL" id="GEDV01010789">
    <property type="protein sequence ID" value="JAP77768.1"/>
    <property type="molecule type" value="Transcribed_RNA"/>
</dbReference>
<name>A0A131YGU6_RHIAP</name>
<evidence type="ECO:0000313" key="2">
    <source>
        <dbReference type="EMBL" id="JAP77768.1"/>
    </source>
</evidence>
<proteinExistence type="predicted"/>
<evidence type="ECO:0000256" key="1">
    <source>
        <dbReference type="SAM" id="MobiDB-lite"/>
    </source>
</evidence>
<feature type="compositionally biased region" description="Basic and acidic residues" evidence="1">
    <location>
        <begin position="107"/>
        <end position="123"/>
    </location>
</feature>
<protein>
    <submittedName>
        <fullName evidence="2">Tick transposon</fullName>
    </submittedName>
</protein>
<organism evidence="2">
    <name type="scientific">Rhipicephalus appendiculatus</name>
    <name type="common">Brown ear tick</name>
    <dbReference type="NCBI Taxonomy" id="34631"/>
    <lineage>
        <taxon>Eukaryota</taxon>
        <taxon>Metazoa</taxon>
        <taxon>Ecdysozoa</taxon>
        <taxon>Arthropoda</taxon>
        <taxon>Chelicerata</taxon>
        <taxon>Arachnida</taxon>
        <taxon>Acari</taxon>
        <taxon>Parasitiformes</taxon>
        <taxon>Ixodida</taxon>
        <taxon>Ixodoidea</taxon>
        <taxon>Ixodidae</taxon>
        <taxon>Rhipicephalinae</taxon>
        <taxon>Rhipicephalus</taxon>
        <taxon>Rhipicephalus</taxon>
    </lineage>
</organism>
<feature type="compositionally biased region" description="Basic and acidic residues" evidence="1">
    <location>
        <begin position="52"/>
        <end position="78"/>
    </location>
</feature>
<reference evidence="2" key="1">
    <citation type="journal article" date="2016" name="Ticks Tick Borne Dis.">
        <title>De novo assembly and annotation of the salivary gland transcriptome of Rhipicephalus appendiculatus male and female ticks during blood feeding.</title>
        <authorList>
            <person name="de Castro M.H."/>
            <person name="de Klerk D."/>
            <person name="Pienaar R."/>
            <person name="Latif A.A."/>
            <person name="Rees D.J."/>
            <person name="Mans B.J."/>
        </authorList>
    </citation>
    <scope>NUCLEOTIDE SEQUENCE</scope>
    <source>
        <tissue evidence="2">Salivary glands</tissue>
    </source>
</reference>
<dbReference type="AlphaFoldDB" id="A0A131YGU6"/>
<sequence length="144" mass="16198">MHLWFFPHPTSRPNCAPAPWAPQRRAARPSMPPHTLGAPRVAVHEPPPTCGKSHEGQTGRRVNDRTREHANNPKKDTIAHPSAHCKTRSRVPRFSDARTPRRSHAKTAREPPEAPHIKEKNDDCVSQTSLPLYNAEHNPFKSPT</sequence>
<accession>A0A131YGU6</accession>